<evidence type="ECO:0000259" key="7">
    <source>
        <dbReference type="PROSITE" id="PS50811"/>
    </source>
</evidence>
<keyword evidence="5" id="KW-0539">Nucleus</keyword>
<evidence type="ECO:0000256" key="5">
    <source>
        <dbReference type="ARBA" id="ARBA00023242"/>
    </source>
</evidence>
<dbReference type="GO" id="GO:0043565">
    <property type="term" value="F:sequence-specific DNA binding"/>
    <property type="evidence" value="ECO:0007669"/>
    <property type="project" value="InterPro"/>
</dbReference>
<evidence type="ECO:0000313" key="8">
    <source>
        <dbReference type="EMBL" id="AMO00417.1"/>
    </source>
</evidence>
<dbReference type="GO" id="GO:0042742">
    <property type="term" value="P:defense response to bacterium"/>
    <property type="evidence" value="ECO:0007669"/>
    <property type="project" value="UniProtKB-ARBA"/>
</dbReference>
<dbReference type="OMA" id="HQAYLRQ"/>
<dbReference type="Pfam" id="PF03106">
    <property type="entry name" value="WRKY"/>
    <property type="match status" value="1"/>
</dbReference>
<sequence>MDAHFSCEVKAEALQEKLERSRKENEALRVMLEVMSSKLSVLQSRVQEKKFKVHEMGRNSPFSGSGASYNEVYDPIKKQRIEIPMAKPSQFFFRTDPKDKSPIVKDGYQWRKYGQKVTKDNPAPRAYFRCSMAPGCPVKKKVQRCAEDKSFLVATYEGEHNHDPNGSPGHILYSSPESSRSSISCPVISNPFEPGVALDLTLSSAVDDKEKPSHNSNSKVEEYVASLTKDPSFTVALAAAVARSLSTPGVL</sequence>
<dbReference type="Gene3D" id="2.20.25.80">
    <property type="entry name" value="WRKY domain"/>
    <property type="match status" value="1"/>
</dbReference>
<dbReference type="PANTHER" id="PTHR31429:SF38">
    <property type="entry name" value="WRKY TRANSCRIPTION FACTOR 40-RELATED"/>
    <property type="match status" value="1"/>
</dbReference>
<keyword evidence="6" id="KW-0175">Coiled coil</keyword>
<reference evidence="8" key="1">
    <citation type="journal article" date="2016" name="Front. Plant Sci.">
        <title>Genome-Wide Identification and Expression Analysis of the WRKY Gene Family in Cassava.</title>
        <authorList>
            <person name="Wei Y."/>
            <person name="Shi H."/>
            <person name="Xia Z."/>
            <person name="Tie W."/>
            <person name="Ding Z."/>
            <person name="Yan Y."/>
            <person name="Wang W."/>
            <person name="Hu W."/>
            <person name="Li K."/>
        </authorList>
    </citation>
    <scope>NUCLEOTIDE SEQUENCE</scope>
</reference>
<dbReference type="GO" id="GO:0005634">
    <property type="term" value="C:nucleus"/>
    <property type="evidence" value="ECO:0007669"/>
    <property type="project" value="UniProtKB-SubCell"/>
</dbReference>
<dbReference type="PANTHER" id="PTHR31429">
    <property type="entry name" value="WRKY TRANSCRIPTION FACTOR 36-RELATED"/>
    <property type="match status" value="1"/>
</dbReference>
<comment type="subcellular location">
    <subcellularLocation>
        <location evidence="1">Nucleus</location>
    </subcellularLocation>
</comment>
<organism evidence="8">
    <name type="scientific">Manihot esculenta</name>
    <name type="common">Cassava</name>
    <name type="synonym">Jatropha manihot</name>
    <dbReference type="NCBI Taxonomy" id="3983"/>
    <lineage>
        <taxon>Eukaryota</taxon>
        <taxon>Viridiplantae</taxon>
        <taxon>Streptophyta</taxon>
        <taxon>Embryophyta</taxon>
        <taxon>Tracheophyta</taxon>
        <taxon>Spermatophyta</taxon>
        <taxon>Magnoliopsida</taxon>
        <taxon>eudicotyledons</taxon>
        <taxon>Gunneridae</taxon>
        <taxon>Pentapetalae</taxon>
        <taxon>rosids</taxon>
        <taxon>fabids</taxon>
        <taxon>Malpighiales</taxon>
        <taxon>Euphorbiaceae</taxon>
        <taxon>Crotonoideae</taxon>
        <taxon>Manihoteae</taxon>
        <taxon>Manihot</taxon>
    </lineage>
</organism>
<dbReference type="STRING" id="3983.A0A140H8Q3"/>
<dbReference type="InterPro" id="IPR036576">
    <property type="entry name" value="WRKY_dom_sf"/>
</dbReference>
<reference evidence="9 10" key="2">
    <citation type="submission" date="2016-02" db="EMBL/GenBank/DDBJ databases">
        <title>WGS assembly of Manihot esculenta.</title>
        <authorList>
            <person name="Bredeson J.V."/>
            <person name="Prochnik S.E."/>
            <person name="Lyons J.B."/>
            <person name="Schmutz J."/>
            <person name="Grimwood J."/>
            <person name="Vrebalov J."/>
            <person name="Bart R.S."/>
            <person name="Amuge T."/>
            <person name="Ferguson M.E."/>
            <person name="Green R."/>
            <person name="Putnam N."/>
            <person name="Stites J."/>
            <person name="Rounsley S."/>
            <person name="Rokhsar D.S."/>
        </authorList>
    </citation>
    <scope>NUCLEOTIDE SEQUENCE [LARGE SCALE GENOMIC DNA]</scope>
    <source>
        <strain evidence="10">cv. AM560-2</strain>
        <tissue evidence="9">Leaf</tissue>
    </source>
</reference>
<evidence type="ECO:0000256" key="2">
    <source>
        <dbReference type="ARBA" id="ARBA00023015"/>
    </source>
</evidence>
<dbReference type="OrthoDB" id="1931489at2759"/>
<proteinExistence type="evidence at transcript level"/>
<dbReference type="GO" id="GO:0050832">
    <property type="term" value="P:defense response to fungus"/>
    <property type="evidence" value="ECO:0007669"/>
    <property type="project" value="UniProtKB-ARBA"/>
</dbReference>
<dbReference type="PROSITE" id="PS50811">
    <property type="entry name" value="WRKY"/>
    <property type="match status" value="1"/>
</dbReference>
<dbReference type="EMBL" id="CM004402">
    <property type="protein sequence ID" value="OAY27480.1"/>
    <property type="molecule type" value="Genomic_DNA"/>
</dbReference>
<dbReference type="InterPro" id="IPR044810">
    <property type="entry name" value="WRKY_plant"/>
</dbReference>
<keyword evidence="10" id="KW-1185">Reference proteome</keyword>
<dbReference type="GO" id="GO:0003700">
    <property type="term" value="F:DNA-binding transcription factor activity"/>
    <property type="evidence" value="ECO:0007669"/>
    <property type="project" value="InterPro"/>
</dbReference>
<dbReference type="GO" id="GO:0009751">
    <property type="term" value="P:response to salicylic acid"/>
    <property type="evidence" value="ECO:0007669"/>
    <property type="project" value="UniProtKB-ARBA"/>
</dbReference>
<dbReference type="SMART" id="SM00774">
    <property type="entry name" value="WRKY"/>
    <property type="match status" value="1"/>
</dbReference>
<dbReference type="InterPro" id="IPR003657">
    <property type="entry name" value="WRKY_dom"/>
</dbReference>
<evidence type="ECO:0000256" key="4">
    <source>
        <dbReference type="ARBA" id="ARBA00023163"/>
    </source>
</evidence>
<dbReference type="EMBL" id="KT827624">
    <property type="protein sequence ID" value="AMO00417.1"/>
    <property type="molecule type" value="mRNA"/>
</dbReference>
<dbReference type="AlphaFoldDB" id="A0A140H8Q3"/>
<evidence type="ECO:0000256" key="3">
    <source>
        <dbReference type="ARBA" id="ARBA00023125"/>
    </source>
</evidence>
<keyword evidence="3" id="KW-0238">DNA-binding</keyword>
<dbReference type="GO" id="GO:0031347">
    <property type="term" value="P:regulation of defense response"/>
    <property type="evidence" value="ECO:0007669"/>
    <property type="project" value="UniProtKB-ARBA"/>
</dbReference>
<accession>A0A140H8Q3</accession>
<keyword evidence="4" id="KW-0804">Transcription</keyword>
<dbReference type="Proteomes" id="UP000091857">
    <property type="component" value="Chromosome 16"/>
</dbReference>
<gene>
    <name evidence="9" type="ORF">MANES_16G129000</name>
</gene>
<evidence type="ECO:0000256" key="6">
    <source>
        <dbReference type="SAM" id="Coils"/>
    </source>
</evidence>
<keyword evidence="2" id="KW-0805">Transcription regulation</keyword>
<feature type="domain" description="WRKY" evidence="7">
    <location>
        <begin position="99"/>
        <end position="165"/>
    </location>
</feature>
<evidence type="ECO:0000313" key="10">
    <source>
        <dbReference type="Proteomes" id="UP000091857"/>
    </source>
</evidence>
<evidence type="ECO:0000313" key="9">
    <source>
        <dbReference type="EMBL" id="OAY27480.1"/>
    </source>
</evidence>
<feature type="coiled-coil region" evidence="6">
    <location>
        <begin position="11"/>
        <end position="38"/>
    </location>
</feature>
<name>A0A140H8Q3_MANES</name>
<protein>
    <submittedName>
        <fullName evidence="8">WRKY transcription factor 49</fullName>
    </submittedName>
</protein>
<dbReference type="FunFam" id="2.20.25.80:FF:000008">
    <property type="entry name" value="WRKY transcription factor 40"/>
    <property type="match status" value="1"/>
</dbReference>
<dbReference type="SMR" id="A0A140H8Q3"/>
<evidence type="ECO:0000256" key="1">
    <source>
        <dbReference type="ARBA" id="ARBA00004123"/>
    </source>
</evidence>
<dbReference type="SUPFAM" id="SSF118290">
    <property type="entry name" value="WRKY DNA-binding domain"/>
    <property type="match status" value="1"/>
</dbReference>
<dbReference type="Gramene" id="Manes.16G129000.1.v8.1">
    <property type="protein sequence ID" value="Manes.16G129000.1.v8.1.CDS"/>
    <property type="gene ID" value="Manes.16G129000.v8.1"/>
</dbReference>
<dbReference type="GO" id="GO:0002237">
    <property type="term" value="P:response to molecule of bacterial origin"/>
    <property type="evidence" value="ECO:0007669"/>
    <property type="project" value="UniProtKB-ARBA"/>
</dbReference>